<sequence length="89" mass="10088">MLLGLTLDIGKAYRFDVHPVVTSLFANLNIARKSDLRLLSIVNSSEPLSSLARCGSIDANDLRHERGYFVRGRQISRWAKRELRGFNLT</sequence>
<protein>
    <submittedName>
        <fullName evidence="1">Uncharacterized protein</fullName>
    </submittedName>
</protein>
<accession>A0A4C1ZYX5</accession>
<evidence type="ECO:0000313" key="1">
    <source>
        <dbReference type="EMBL" id="GBP92209.1"/>
    </source>
</evidence>
<organism evidence="1 2">
    <name type="scientific">Eumeta variegata</name>
    <name type="common">Bagworm moth</name>
    <name type="synonym">Eumeta japonica</name>
    <dbReference type="NCBI Taxonomy" id="151549"/>
    <lineage>
        <taxon>Eukaryota</taxon>
        <taxon>Metazoa</taxon>
        <taxon>Ecdysozoa</taxon>
        <taxon>Arthropoda</taxon>
        <taxon>Hexapoda</taxon>
        <taxon>Insecta</taxon>
        <taxon>Pterygota</taxon>
        <taxon>Neoptera</taxon>
        <taxon>Endopterygota</taxon>
        <taxon>Lepidoptera</taxon>
        <taxon>Glossata</taxon>
        <taxon>Ditrysia</taxon>
        <taxon>Tineoidea</taxon>
        <taxon>Psychidae</taxon>
        <taxon>Oiketicinae</taxon>
        <taxon>Eumeta</taxon>
    </lineage>
</organism>
<comment type="caution">
    <text evidence="1">The sequence shown here is derived from an EMBL/GenBank/DDBJ whole genome shotgun (WGS) entry which is preliminary data.</text>
</comment>
<dbReference type="Proteomes" id="UP000299102">
    <property type="component" value="Unassembled WGS sequence"/>
</dbReference>
<evidence type="ECO:0000313" key="2">
    <source>
        <dbReference type="Proteomes" id="UP000299102"/>
    </source>
</evidence>
<gene>
    <name evidence="1" type="ORF">EVAR_63874_1</name>
</gene>
<reference evidence="1 2" key="1">
    <citation type="journal article" date="2019" name="Commun. Biol.">
        <title>The bagworm genome reveals a unique fibroin gene that provides high tensile strength.</title>
        <authorList>
            <person name="Kono N."/>
            <person name="Nakamura H."/>
            <person name="Ohtoshi R."/>
            <person name="Tomita M."/>
            <person name="Numata K."/>
            <person name="Arakawa K."/>
        </authorList>
    </citation>
    <scope>NUCLEOTIDE SEQUENCE [LARGE SCALE GENOMIC DNA]</scope>
</reference>
<dbReference type="EMBL" id="BGZK01002249">
    <property type="protein sequence ID" value="GBP92209.1"/>
    <property type="molecule type" value="Genomic_DNA"/>
</dbReference>
<dbReference type="AlphaFoldDB" id="A0A4C1ZYX5"/>
<proteinExistence type="predicted"/>
<name>A0A4C1ZYX5_EUMVA</name>
<keyword evidence="2" id="KW-1185">Reference proteome</keyword>